<dbReference type="Proteomes" id="UP000249390">
    <property type="component" value="Unassembled WGS sequence"/>
</dbReference>
<keyword evidence="3" id="KW-1185">Reference proteome</keyword>
<feature type="region of interest" description="Disordered" evidence="1">
    <location>
        <begin position="69"/>
        <end position="105"/>
    </location>
</feature>
<dbReference type="InterPro" id="IPR029063">
    <property type="entry name" value="SAM-dependent_MTases_sf"/>
</dbReference>
<evidence type="ECO:0008006" key="4">
    <source>
        <dbReference type="Google" id="ProtNLM"/>
    </source>
</evidence>
<dbReference type="Pfam" id="PF06962">
    <property type="entry name" value="rRNA_methylase"/>
    <property type="match status" value="1"/>
</dbReference>
<organism evidence="2 3">
    <name type="scientific">Cuscuta australis</name>
    <dbReference type="NCBI Taxonomy" id="267555"/>
    <lineage>
        <taxon>Eukaryota</taxon>
        <taxon>Viridiplantae</taxon>
        <taxon>Streptophyta</taxon>
        <taxon>Embryophyta</taxon>
        <taxon>Tracheophyta</taxon>
        <taxon>Spermatophyta</taxon>
        <taxon>Magnoliopsida</taxon>
        <taxon>eudicotyledons</taxon>
        <taxon>Gunneridae</taxon>
        <taxon>Pentapetalae</taxon>
        <taxon>asterids</taxon>
        <taxon>lamiids</taxon>
        <taxon>Solanales</taxon>
        <taxon>Convolvulaceae</taxon>
        <taxon>Cuscuteae</taxon>
        <taxon>Cuscuta</taxon>
        <taxon>Cuscuta subgen. Grammica</taxon>
        <taxon>Cuscuta sect. Cleistogrammica</taxon>
    </lineage>
</organism>
<reference evidence="2 3" key="1">
    <citation type="submission" date="2018-06" db="EMBL/GenBank/DDBJ databases">
        <title>The Genome of Cuscuta australis (Dodder) Provides Insight into the Evolution of Plant Parasitism.</title>
        <authorList>
            <person name="Liu H."/>
        </authorList>
    </citation>
    <scope>NUCLEOTIDE SEQUENCE [LARGE SCALE GENOMIC DNA]</scope>
    <source>
        <strain evidence="3">cv. Yunnan</strain>
        <tissue evidence="2">Vines</tissue>
    </source>
</reference>
<evidence type="ECO:0000313" key="3">
    <source>
        <dbReference type="Proteomes" id="UP000249390"/>
    </source>
</evidence>
<dbReference type="Gene3D" id="3.40.50.150">
    <property type="entry name" value="Vaccinia Virus protein VP39"/>
    <property type="match status" value="1"/>
</dbReference>
<dbReference type="InterPro" id="IPR010719">
    <property type="entry name" value="MnmM_MeTrfase"/>
</dbReference>
<dbReference type="AlphaFoldDB" id="A0A328D7P7"/>
<proteinExistence type="predicted"/>
<accession>A0A328D7P7</accession>
<evidence type="ECO:0000313" key="2">
    <source>
        <dbReference type="EMBL" id="RAL41725.1"/>
    </source>
</evidence>
<dbReference type="PANTHER" id="PTHR35276">
    <property type="entry name" value="S-ADENOSYL-L-METHIONINE-DEPENDENT METHYLTRANSFERASES SUPERFAMILY PROTEIN"/>
    <property type="match status" value="1"/>
</dbReference>
<sequence length="330" mass="36203">MMAALGAIVETSNRSLLLNALLSNWKCGIQCRRRCSGHSSLNPCTRSLLSSQSRFMAFFFSLRNPNSRLSASPVPPMSNGRPNSNGLVHHMRPIPSRNPNPNGRASSKTIISRQFTVNASSSSHSLPGVDGVMMDYIRGRSRATLVAHSLWRHIVQKGDTVIDATCGNGNDTLALLKMVADDTRRGRVYGMDVQKVALQNTSLLLDQSVNPEDKELVELFCLCHSHMGDVIPDGVKVRLVAFNLGYLPGADKNIITSSETTLLAIEAARKILMPGGLISIVAYVGHSGGREEFEKIEESTSRLPFKSWNCCKLQMLNRPLAPVLVFLFKK</sequence>
<comment type="caution">
    <text evidence="2">The sequence shown here is derived from an EMBL/GenBank/DDBJ whole genome shotgun (WGS) entry which is preliminary data.</text>
</comment>
<gene>
    <name evidence="2" type="ORF">DM860_008907</name>
</gene>
<dbReference type="SUPFAM" id="SSF53335">
    <property type="entry name" value="S-adenosyl-L-methionine-dependent methyltransferases"/>
    <property type="match status" value="1"/>
</dbReference>
<dbReference type="PANTHER" id="PTHR35276:SF1">
    <property type="entry name" value="TRNA (MNM(5)S(2)U34)-METHYLTRANSFERASE, CHLOROPLASTIC"/>
    <property type="match status" value="1"/>
</dbReference>
<protein>
    <recommendedName>
        <fullName evidence="4">rRNA methylase YtqB</fullName>
    </recommendedName>
</protein>
<evidence type="ECO:0000256" key="1">
    <source>
        <dbReference type="SAM" id="MobiDB-lite"/>
    </source>
</evidence>
<name>A0A328D7P7_9ASTE</name>
<dbReference type="EMBL" id="NQVE01000183">
    <property type="protein sequence ID" value="RAL41725.1"/>
    <property type="molecule type" value="Genomic_DNA"/>
</dbReference>